<dbReference type="SUPFAM" id="SSF52091">
    <property type="entry name" value="SpoIIaa-like"/>
    <property type="match status" value="1"/>
</dbReference>
<dbReference type="EMBL" id="SJPT01000014">
    <property type="protein sequence ID" value="TWU17185.1"/>
    <property type="molecule type" value="Genomic_DNA"/>
</dbReference>
<comment type="caution">
    <text evidence="1">The sequence shown here is derived from an EMBL/GenBank/DDBJ whole genome shotgun (WGS) entry which is preliminary data.</text>
</comment>
<proteinExistence type="predicted"/>
<dbReference type="OrthoDB" id="9811577at2"/>
<evidence type="ECO:0000313" key="1">
    <source>
        <dbReference type="EMBL" id="TWU17185.1"/>
    </source>
</evidence>
<organism evidence="1 2">
    <name type="scientific">Novipirellula galeiformis</name>
    <dbReference type="NCBI Taxonomy" id="2528004"/>
    <lineage>
        <taxon>Bacteria</taxon>
        <taxon>Pseudomonadati</taxon>
        <taxon>Planctomycetota</taxon>
        <taxon>Planctomycetia</taxon>
        <taxon>Pirellulales</taxon>
        <taxon>Pirellulaceae</taxon>
        <taxon>Novipirellula</taxon>
    </lineage>
</organism>
<dbReference type="Gene3D" id="3.40.50.10600">
    <property type="entry name" value="SpoIIaa-like domains"/>
    <property type="match status" value="1"/>
</dbReference>
<evidence type="ECO:0000313" key="2">
    <source>
        <dbReference type="Proteomes" id="UP000316304"/>
    </source>
</evidence>
<dbReference type="Proteomes" id="UP000316304">
    <property type="component" value="Unassembled WGS sequence"/>
</dbReference>
<dbReference type="RefSeq" id="WP_146597278.1">
    <property type="nucleotide sequence ID" value="NZ_SJPT01000014.1"/>
</dbReference>
<name>A0A5C6BZ16_9BACT</name>
<gene>
    <name evidence="1" type="ORF">Pla52o_53600</name>
</gene>
<sequence>MLKHRLLLPEGILLIEPDAPLEAADFESVAAEIDPYIAERGRLPAILIHAKTFPGWANLAAAIAHLRFVESHHAKVGKLAVVSDSLLLAELPLMIGPLIDVEVKHFPESAYNDASVWLEE</sequence>
<dbReference type="Pfam" id="PF11964">
    <property type="entry name" value="SpoIIAA-like"/>
    <property type="match status" value="1"/>
</dbReference>
<keyword evidence="2" id="KW-1185">Reference proteome</keyword>
<dbReference type="InterPro" id="IPR036513">
    <property type="entry name" value="STAS_dom_sf"/>
</dbReference>
<dbReference type="InterPro" id="IPR038396">
    <property type="entry name" value="SpoIIAA-like_sf"/>
</dbReference>
<protein>
    <recommendedName>
        <fullName evidence="3">SpoIIAA-like protein</fullName>
    </recommendedName>
</protein>
<accession>A0A5C6BZ16</accession>
<dbReference type="InterPro" id="IPR021866">
    <property type="entry name" value="SpoIIAA-like"/>
</dbReference>
<reference evidence="1 2" key="1">
    <citation type="submission" date="2019-02" db="EMBL/GenBank/DDBJ databases">
        <title>Deep-cultivation of Planctomycetes and their phenomic and genomic characterization uncovers novel biology.</title>
        <authorList>
            <person name="Wiegand S."/>
            <person name="Jogler M."/>
            <person name="Boedeker C."/>
            <person name="Pinto D."/>
            <person name="Vollmers J."/>
            <person name="Rivas-Marin E."/>
            <person name="Kohn T."/>
            <person name="Peeters S.H."/>
            <person name="Heuer A."/>
            <person name="Rast P."/>
            <person name="Oberbeckmann S."/>
            <person name="Bunk B."/>
            <person name="Jeske O."/>
            <person name="Meyerdierks A."/>
            <person name="Storesund J.E."/>
            <person name="Kallscheuer N."/>
            <person name="Luecker S."/>
            <person name="Lage O.M."/>
            <person name="Pohl T."/>
            <person name="Merkel B.J."/>
            <person name="Hornburger P."/>
            <person name="Mueller R.-W."/>
            <person name="Bruemmer F."/>
            <person name="Labrenz M."/>
            <person name="Spormann A.M."/>
            <person name="Op Den Camp H."/>
            <person name="Overmann J."/>
            <person name="Amann R."/>
            <person name="Jetten M.S.M."/>
            <person name="Mascher T."/>
            <person name="Medema M.H."/>
            <person name="Devos D.P."/>
            <person name="Kaster A.-K."/>
            <person name="Ovreas L."/>
            <person name="Rohde M."/>
            <person name="Galperin M.Y."/>
            <person name="Jogler C."/>
        </authorList>
    </citation>
    <scope>NUCLEOTIDE SEQUENCE [LARGE SCALE GENOMIC DNA]</scope>
    <source>
        <strain evidence="1 2">Pla52o</strain>
    </source>
</reference>
<evidence type="ECO:0008006" key="3">
    <source>
        <dbReference type="Google" id="ProtNLM"/>
    </source>
</evidence>
<dbReference type="AlphaFoldDB" id="A0A5C6BZ16"/>